<feature type="compositionally biased region" description="Low complexity" evidence="1">
    <location>
        <begin position="14"/>
        <end position="36"/>
    </location>
</feature>
<feature type="compositionally biased region" description="Polar residues" evidence="1">
    <location>
        <begin position="1"/>
        <end position="11"/>
    </location>
</feature>
<accession>A0A314LDA6</accession>
<gene>
    <name evidence="2" type="ORF">A4A49_15087</name>
</gene>
<proteinExistence type="predicted"/>
<evidence type="ECO:0000256" key="1">
    <source>
        <dbReference type="SAM" id="MobiDB-lite"/>
    </source>
</evidence>
<keyword evidence="3" id="KW-1185">Reference proteome</keyword>
<dbReference type="Gramene" id="OIT39543">
    <property type="protein sequence ID" value="OIT39543"/>
    <property type="gene ID" value="A4A49_15087"/>
</dbReference>
<dbReference type="AlphaFoldDB" id="A0A314LDA6"/>
<feature type="region of interest" description="Disordered" evidence="1">
    <location>
        <begin position="136"/>
        <end position="191"/>
    </location>
</feature>
<sequence>MMSSSPSQATSEIPVPNTTPDSTTPPSIPPLQSSLPKINPLHKKPQKSLLVKESQIEGEGDDEQEEVGTEQIEIDVDMESVFKRETKVVGVKESEVVEVKTQVELDVVGEQLEQKEGEQIVGDVSRGTEKIMVEPREEAIEGSSSVAVETPEAPGQQPGSSVAGEGEMGGVGDVEEIAEKETDQVQEHGSF</sequence>
<organism evidence="2 3">
    <name type="scientific">Nicotiana attenuata</name>
    <name type="common">Coyote tobacco</name>
    <dbReference type="NCBI Taxonomy" id="49451"/>
    <lineage>
        <taxon>Eukaryota</taxon>
        <taxon>Viridiplantae</taxon>
        <taxon>Streptophyta</taxon>
        <taxon>Embryophyta</taxon>
        <taxon>Tracheophyta</taxon>
        <taxon>Spermatophyta</taxon>
        <taxon>Magnoliopsida</taxon>
        <taxon>eudicotyledons</taxon>
        <taxon>Gunneridae</taxon>
        <taxon>Pentapetalae</taxon>
        <taxon>asterids</taxon>
        <taxon>lamiids</taxon>
        <taxon>Solanales</taxon>
        <taxon>Solanaceae</taxon>
        <taxon>Nicotianoideae</taxon>
        <taxon>Nicotianeae</taxon>
        <taxon>Nicotiana</taxon>
    </lineage>
</organism>
<reference evidence="2" key="1">
    <citation type="submission" date="2016-11" db="EMBL/GenBank/DDBJ databases">
        <title>The genome of Nicotiana attenuata.</title>
        <authorList>
            <person name="Xu S."/>
            <person name="Brockmoeller T."/>
            <person name="Gaquerel E."/>
            <person name="Navarro A."/>
            <person name="Kuhl H."/>
            <person name="Gase K."/>
            <person name="Ling Z."/>
            <person name="Zhou W."/>
            <person name="Kreitzer C."/>
            <person name="Stanke M."/>
            <person name="Tang H."/>
            <person name="Lyons E."/>
            <person name="Pandey P."/>
            <person name="Pandey S.P."/>
            <person name="Timmermann B."/>
            <person name="Baldwin I.T."/>
        </authorList>
    </citation>
    <scope>NUCLEOTIDE SEQUENCE [LARGE SCALE GENOMIC DNA]</scope>
    <source>
        <strain evidence="2">UT</strain>
    </source>
</reference>
<feature type="compositionally biased region" description="Acidic residues" evidence="1">
    <location>
        <begin position="56"/>
        <end position="72"/>
    </location>
</feature>
<evidence type="ECO:0000313" key="2">
    <source>
        <dbReference type="EMBL" id="OIT39543.1"/>
    </source>
</evidence>
<protein>
    <submittedName>
        <fullName evidence="2">Uncharacterized protein</fullName>
    </submittedName>
</protein>
<dbReference type="EMBL" id="MJEQ01000096">
    <property type="protein sequence ID" value="OIT39543.1"/>
    <property type="molecule type" value="Genomic_DNA"/>
</dbReference>
<name>A0A314LDA6_NICAT</name>
<comment type="caution">
    <text evidence="2">The sequence shown here is derived from an EMBL/GenBank/DDBJ whole genome shotgun (WGS) entry which is preliminary data.</text>
</comment>
<feature type="compositionally biased region" description="Basic and acidic residues" evidence="1">
    <location>
        <begin position="177"/>
        <end position="191"/>
    </location>
</feature>
<feature type="region of interest" description="Disordered" evidence="1">
    <location>
        <begin position="1"/>
        <end position="72"/>
    </location>
</feature>
<evidence type="ECO:0000313" key="3">
    <source>
        <dbReference type="Proteomes" id="UP000187609"/>
    </source>
</evidence>
<dbReference type="Proteomes" id="UP000187609">
    <property type="component" value="Unassembled WGS sequence"/>
</dbReference>